<dbReference type="OrthoDB" id="10683378at2759"/>
<feature type="region of interest" description="Disordered" evidence="1">
    <location>
        <begin position="741"/>
        <end position="764"/>
    </location>
</feature>
<sequence>MSTFFFRDADGPFAAPGEQHYIGGLLEQTMYPGPFGRFHGEPYEDWYVPAATFAASVSDCYDAPRHSFTRYGQAYVRFYPTAPLNEGAVRDVTIPDARRLTEAPAYSDSGTPSSLPSLVSLSPPSFPELLPSSSSPPSALDTPPPDENPPLLSASDAPTTIGSAVRGPGPTAGSLSERNNELEDAMELGDEEDYEPQGRGTMVSTNIPDAPSCISPGVADALNASLASPSIPPASTPRTTVLTSSQTCEDANDAFSRSRPASLSHLNGLTYPDSPSPPLDFNRCPDHELGNELDGFRGSETTSTEDGWAGDGHVDLPSPPFFAIPPPSPGQSTPPGLVLPAPNLDFLQPSDLEPSLPMPSETRYSQDWSEPVASDQYLAQFPAAATRQTPLAPGDFYDLTAAPSPSHPSPSLSSPPGLSPSQFSYTDDPQTGVRTYCCIPVAPRPMRVYELADRPPTPYPFAAQYKGPALGTLNAPVLRPSPLAASSDHDSEMAEDGTVDPSLLLLPPRDRCTNKPTSSPAATEPAEDCAALASPRSILRSILKTALIPPPPAEHKDAVAIPAVVPEPGPAQAMHLEPQLFPDLDVARERLELACQAIRGELDATPPRSSPSVSSPSASTPNEQPSFGYFSITPPPVPTPHSDAILKIPGRLVPPSIKKPRLSDFEGGEDSRMARRTGGKPRRVTSVDAMGIHLAEHLAHQEMGGFEYLKTLARKLGIHKLYYDDAYDPITFDKDDYTLLTDGYESDDESDPGPVTPPPPSAPALPVHIVSPHSTPLSCSLEAVPPCPSPVSLAVSLPPPLAVFHLSEAEASDPMDTSDTSSSPSPIPHDVQLARTRAERYDDLFVSGEVRQLVDQVLAEAMRECADELCEFFREEFEIFHDD</sequence>
<feature type="region of interest" description="Disordered" evidence="1">
    <location>
        <begin position="266"/>
        <end position="369"/>
    </location>
</feature>
<evidence type="ECO:0000313" key="3">
    <source>
        <dbReference type="Proteomes" id="UP000230002"/>
    </source>
</evidence>
<dbReference type="AlphaFoldDB" id="A0A2G8SQC5"/>
<reference evidence="2 3" key="1">
    <citation type="journal article" date="2015" name="Sci. Rep.">
        <title>Chromosome-level genome map provides insights into diverse defense mechanisms in the medicinal fungus Ganoderma sinense.</title>
        <authorList>
            <person name="Zhu Y."/>
            <person name="Xu J."/>
            <person name="Sun C."/>
            <person name="Zhou S."/>
            <person name="Xu H."/>
            <person name="Nelson D.R."/>
            <person name="Qian J."/>
            <person name="Song J."/>
            <person name="Luo H."/>
            <person name="Xiang L."/>
            <person name="Li Y."/>
            <person name="Xu Z."/>
            <person name="Ji A."/>
            <person name="Wang L."/>
            <person name="Lu S."/>
            <person name="Hayward A."/>
            <person name="Sun W."/>
            <person name="Li X."/>
            <person name="Schwartz D.C."/>
            <person name="Wang Y."/>
            <person name="Chen S."/>
        </authorList>
    </citation>
    <scope>NUCLEOTIDE SEQUENCE [LARGE SCALE GENOMIC DNA]</scope>
    <source>
        <strain evidence="2 3">ZZ0214-1</strain>
    </source>
</reference>
<feature type="region of interest" description="Disordered" evidence="1">
    <location>
        <begin position="389"/>
        <end position="428"/>
    </location>
</feature>
<feature type="region of interest" description="Disordered" evidence="1">
    <location>
        <begin position="191"/>
        <end position="211"/>
    </location>
</feature>
<feature type="region of interest" description="Disordered" evidence="1">
    <location>
        <begin position="600"/>
        <end position="628"/>
    </location>
</feature>
<feature type="region of interest" description="Disordered" evidence="1">
    <location>
        <begin position="483"/>
        <end position="529"/>
    </location>
</feature>
<evidence type="ECO:0000313" key="2">
    <source>
        <dbReference type="EMBL" id="PIL35967.1"/>
    </source>
</evidence>
<keyword evidence="3" id="KW-1185">Reference proteome</keyword>
<feature type="region of interest" description="Disordered" evidence="1">
    <location>
        <begin position="657"/>
        <end position="682"/>
    </location>
</feature>
<feature type="region of interest" description="Disordered" evidence="1">
    <location>
        <begin position="103"/>
        <end position="178"/>
    </location>
</feature>
<dbReference type="EMBL" id="AYKW01000002">
    <property type="protein sequence ID" value="PIL35967.1"/>
    <property type="molecule type" value="Genomic_DNA"/>
</dbReference>
<evidence type="ECO:0000256" key="1">
    <source>
        <dbReference type="SAM" id="MobiDB-lite"/>
    </source>
</evidence>
<name>A0A2G8SQC5_9APHY</name>
<accession>A0A2G8SQC5</accession>
<gene>
    <name evidence="2" type="ORF">GSI_01627</name>
</gene>
<feature type="compositionally biased region" description="Low complexity" evidence="1">
    <location>
        <begin position="112"/>
        <end position="141"/>
    </location>
</feature>
<feature type="compositionally biased region" description="Low complexity" evidence="1">
    <location>
        <begin position="606"/>
        <end position="621"/>
    </location>
</feature>
<feature type="compositionally biased region" description="Low complexity" evidence="1">
    <location>
        <begin position="409"/>
        <end position="421"/>
    </location>
</feature>
<feature type="compositionally biased region" description="Basic and acidic residues" evidence="1">
    <location>
        <begin position="283"/>
        <end position="297"/>
    </location>
</feature>
<organism evidence="2 3">
    <name type="scientific">Ganoderma sinense ZZ0214-1</name>
    <dbReference type="NCBI Taxonomy" id="1077348"/>
    <lineage>
        <taxon>Eukaryota</taxon>
        <taxon>Fungi</taxon>
        <taxon>Dikarya</taxon>
        <taxon>Basidiomycota</taxon>
        <taxon>Agaricomycotina</taxon>
        <taxon>Agaricomycetes</taxon>
        <taxon>Polyporales</taxon>
        <taxon>Polyporaceae</taxon>
        <taxon>Ganoderma</taxon>
    </lineage>
</organism>
<comment type="caution">
    <text evidence="2">The sequence shown here is derived from an EMBL/GenBank/DDBJ whole genome shotgun (WGS) entry which is preliminary data.</text>
</comment>
<feature type="compositionally biased region" description="Pro residues" evidence="1">
    <location>
        <begin position="317"/>
        <end position="329"/>
    </location>
</feature>
<proteinExistence type="predicted"/>
<dbReference type="Proteomes" id="UP000230002">
    <property type="component" value="Unassembled WGS sequence"/>
</dbReference>
<dbReference type="STRING" id="1077348.A0A2G8SQC5"/>
<feature type="compositionally biased region" description="Pro residues" evidence="1">
    <location>
        <begin position="754"/>
        <end position="763"/>
    </location>
</feature>
<feature type="compositionally biased region" description="Basic and acidic residues" evidence="1">
    <location>
        <begin position="661"/>
        <end position="673"/>
    </location>
</feature>
<protein>
    <submittedName>
        <fullName evidence="2">Uncharacterized protein</fullName>
    </submittedName>
</protein>